<accession>A0A2C6L5X3</accession>
<feature type="binding site" evidence="3">
    <location>
        <position position="134"/>
    </location>
    <ligand>
        <name>ATP</name>
        <dbReference type="ChEBI" id="CHEBI:30616"/>
    </ligand>
</feature>
<feature type="compositionally biased region" description="Basic and acidic residues" evidence="5">
    <location>
        <begin position="9"/>
        <end position="21"/>
    </location>
</feature>
<evidence type="ECO:0000256" key="5">
    <source>
        <dbReference type="SAM" id="MobiDB-lite"/>
    </source>
</evidence>
<name>A0A2C6L5X3_9APIC</name>
<keyword evidence="7" id="KW-0808">Transferase</keyword>
<reference evidence="7 8" key="1">
    <citation type="journal article" date="2017" name="Int. J. Parasitol.">
        <title>The genome of the protozoan parasite Cystoisospora suis and a reverse vaccinology approach to identify vaccine candidates.</title>
        <authorList>
            <person name="Palmieri N."/>
            <person name="Shrestha A."/>
            <person name="Ruttkowski B."/>
            <person name="Beck T."/>
            <person name="Vogl C."/>
            <person name="Tomley F."/>
            <person name="Blake D.P."/>
            <person name="Joachim A."/>
        </authorList>
    </citation>
    <scope>NUCLEOTIDE SEQUENCE [LARGE SCALE GENOMIC DNA]</scope>
    <source>
        <strain evidence="7 8">Wien I</strain>
    </source>
</reference>
<dbReference type="OrthoDB" id="4062651at2759"/>
<keyword evidence="2 3" id="KW-0067">ATP-binding</keyword>
<evidence type="ECO:0000256" key="2">
    <source>
        <dbReference type="ARBA" id="ARBA00022840"/>
    </source>
</evidence>
<gene>
    <name evidence="7" type="ORF">CSUI_002590</name>
</gene>
<dbReference type="InterPro" id="IPR011009">
    <property type="entry name" value="Kinase-like_dom_sf"/>
</dbReference>
<keyword evidence="1 3" id="KW-0547">Nucleotide-binding</keyword>
<dbReference type="RefSeq" id="XP_067925234.1">
    <property type="nucleotide sequence ID" value="XM_068062790.1"/>
</dbReference>
<dbReference type="InterPro" id="IPR008271">
    <property type="entry name" value="Ser/Thr_kinase_AS"/>
</dbReference>
<feature type="region of interest" description="Disordered" evidence="5">
    <location>
        <begin position="1"/>
        <end position="23"/>
    </location>
</feature>
<comment type="similarity">
    <text evidence="4">Belongs to the protein kinase superfamily.</text>
</comment>
<dbReference type="PROSITE" id="PS00107">
    <property type="entry name" value="PROTEIN_KINASE_ATP"/>
    <property type="match status" value="1"/>
</dbReference>
<dbReference type="AlphaFoldDB" id="A0A2C6L5X3"/>
<evidence type="ECO:0000256" key="1">
    <source>
        <dbReference type="ARBA" id="ARBA00022741"/>
    </source>
</evidence>
<dbReference type="PROSITE" id="PS00108">
    <property type="entry name" value="PROTEIN_KINASE_ST"/>
    <property type="match status" value="1"/>
</dbReference>
<keyword evidence="4" id="KW-0723">Serine/threonine-protein kinase</keyword>
<dbReference type="Gene3D" id="1.10.510.10">
    <property type="entry name" value="Transferase(Phosphotransferase) domain 1"/>
    <property type="match status" value="1"/>
</dbReference>
<organism evidence="7 8">
    <name type="scientific">Cystoisospora suis</name>
    <dbReference type="NCBI Taxonomy" id="483139"/>
    <lineage>
        <taxon>Eukaryota</taxon>
        <taxon>Sar</taxon>
        <taxon>Alveolata</taxon>
        <taxon>Apicomplexa</taxon>
        <taxon>Conoidasida</taxon>
        <taxon>Coccidia</taxon>
        <taxon>Eucoccidiorida</taxon>
        <taxon>Eimeriorina</taxon>
        <taxon>Sarcocystidae</taxon>
        <taxon>Cystoisospora</taxon>
    </lineage>
</organism>
<evidence type="ECO:0000259" key="6">
    <source>
        <dbReference type="PROSITE" id="PS50011"/>
    </source>
</evidence>
<keyword evidence="7" id="KW-0418">Kinase</keyword>
<evidence type="ECO:0000313" key="7">
    <source>
        <dbReference type="EMBL" id="PHJ23559.1"/>
    </source>
</evidence>
<protein>
    <submittedName>
        <fullName evidence="7">Rhoptry kinase family protein rop32</fullName>
    </submittedName>
</protein>
<dbReference type="Proteomes" id="UP000221165">
    <property type="component" value="Unassembled WGS sequence"/>
</dbReference>
<sequence length="444" mass="49706">MDTPSTDATRSEEISDERAKSSSDLLQLYPYNSDHRLGYVNRGVPSDPEAVKDIAEMVASMNTDALVVKSKKRHLASAFNQYLPPGQEFTLQAPADAEYPPPPVVFVRGPILGIGGNGLVYEAQTSDGRVYALKSLLVRMKSFSKKAKKEANTGGPAWRHEEDRAFSRVLQKEMHVLKFFPPGKTAEQLYGQGFVLPLFQGILQGKPKVTILSEDYAVTNVVVGFPRVACSVGQLVGAYRLSDAVKLELTRQMIALVARLHSYGILHADVKWENFFLDSTGRVFLGDFEQSQVLREGKTAPCGPRAGGTPSLHEPARAACYFSDPERPLDLMASRDSWCLGMITYKLWCRAFPYHLKFDPNKVPEYMHRLATIEREGTTVDFDRCPESPELPEELQTLISGLLYHDRYLRVLPLSLIYTSSIFEPYLENTDTHASTHHSEMEAR</sequence>
<evidence type="ECO:0000256" key="4">
    <source>
        <dbReference type="RuleBase" id="RU000304"/>
    </source>
</evidence>
<evidence type="ECO:0000256" key="3">
    <source>
        <dbReference type="PROSITE-ProRule" id="PRU10141"/>
    </source>
</evidence>
<dbReference type="PANTHER" id="PTHR24345">
    <property type="entry name" value="SERINE/THREONINE-PROTEIN KINASE PLK"/>
    <property type="match status" value="1"/>
</dbReference>
<dbReference type="EMBL" id="MIGC01001078">
    <property type="protein sequence ID" value="PHJ23559.1"/>
    <property type="molecule type" value="Genomic_DNA"/>
</dbReference>
<dbReference type="GO" id="GO:0005634">
    <property type="term" value="C:nucleus"/>
    <property type="evidence" value="ECO:0007669"/>
    <property type="project" value="TreeGrafter"/>
</dbReference>
<keyword evidence="8" id="KW-1185">Reference proteome</keyword>
<dbReference type="InterPro" id="IPR000719">
    <property type="entry name" value="Prot_kinase_dom"/>
</dbReference>
<dbReference type="GeneID" id="94426001"/>
<dbReference type="SUPFAM" id="SSF56112">
    <property type="entry name" value="Protein kinase-like (PK-like)"/>
    <property type="match status" value="1"/>
</dbReference>
<dbReference type="GO" id="GO:0004674">
    <property type="term" value="F:protein serine/threonine kinase activity"/>
    <property type="evidence" value="ECO:0007669"/>
    <property type="project" value="UniProtKB-KW"/>
</dbReference>
<dbReference type="PROSITE" id="PS50011">
    <property type="entry name" value="PROTEIN_KINASE_DOM"/>
    <property type="match status" value="1"/>
</dbReference>
<feature type="domain" description="Protein kinase" evidence="6">
    <location>
        <begin position="106"/>
        <end position="427"/>
    </location>
</feature>
<dbReference type="Gene3D" id="3.30.200.20">
    <property type="entry name" value="Phosphorylase Kinase, domain 1"/>
    <property type="match status" value="1"/>
</dbReference>
<dbReference type="VEuPathDB" id="ToxoDB:CSUI_002590"/>
<dbReference type="SMART" id="SM00220">
    <property type="entry name" value="S_TKc"/>
    <property type="match status" value="1"/>
</dbReference>
<proteinExistence type="inferred from homology"/>
<dbReference type="InterPro" id="IPR017441">
    <property type="entry name" value="Protein_kinase_ATP_BS"/>
</dbReference>
<evidence type="ECO:0000313" key="8">
    <source>
        <dbReference type="Proteomes" id="UP000221165"/>
    </source>
</evidence>
<comment type="caution">
    <text evidence="7">The sequence shown here is derived from an EMBL/GenBank/DDBJ whole genome shotgun (WGS) entry which is preliminary data.</text>
</comment>
<dbReference type="Pfam" id="PF14531">
    <property type="entry name" value="Kinase-like"/>
    <property type="match status" value="1"/>
</dbReference>
<dbReference type="GO" id="GO:0005524">
    <property type="term" value="F:ATP binding"/>
    <property type="evidence" value="ECO:0007669"/>
    <property type="project" value="UniProtKB-UniRule"/>
</dbReference>
<dbReference type="InterPro" id="IPR027916">
    <property type="entry name" value="Kinase-like_dom_ROP"/>
</dbReference>